<dbReference type="Gene3D" id="2.40.170.20">
    <property type="entry name" value="TonB-dependent receptor, beta-barrel domain"/>
    <property type="match status" value="1"/>
</dbReference>
<dbReference type="InterPro" id="IPR036942">
    <property type="entry name" value="Beta-barrel_TonB_sf"/>
</dbReference>
<protein>
    <submittedName>
        <fullName evidence="5">Outer membrane receptor proteins, mostly Fe transport</fullName>
    </submittedName>
</protein>
<dbReference type="Gene3D" id="2.60.40.10">
    <property type="entry name" value="Immunoglobulins"/>
    <property type="match status" value="1"/>
</dbReference>
<organism evidence="5 6">
    <name type="scientific">Apibacter mensalis</name>
    <dbReference type="NCBI Taxonomy" id="1586267"/>
    <lineage>
        <taxon>Bacteria</taxon>
        <taxon>Pseudomonadati</taxon>
        <taxon>Bacteroidota</taxon>
        <taxon>Flavobacteriia</taxon>
        <taxon>Flavobacteriales</taxon>
        <taxon>Weeksellaceae</taxon>
        <taxon>Apibacter</taxon>
    </lineage>
</organism>
<dbReference type="GO" id="GO:0009279">
    <property type="term" value="C:cell outer membrane"/>
    <property type="evidence" value="ECO:0007669"/>
    <property type="project" value="UniProtKB-SubCell"/>
</dbReference>
<evidence type="ECO:0000256" key="2">
    <source>
        <dbReference type="ARBA" id="ARBA00023136"/>
    </source>
</evidence>
<dbReference type="AlphaFoldDB" id="A0A0X3ANT2"/>
<dbReference type="RefSeq" id="WP_141656194.1">
    <property type="nucleotide sequence ID" value="NZ_FCOR01000004.1"/>
</dbReference>
<keyword evidence="6" id="KW-1185">Reference proteome</keyword>
<evidence type="ECO:0000256" key="1">
    <source>
        <dbReference type="ARBA" id="ARBA00004442"/>
    </source>
</evidence>
<dbReference type="Pfam" id="PF14905">
    <property type="entry name" value="OMP_b-brl_3"/>
    <property type="match status" value="1"/>
</dbReference>
<evidence type="ECO:0000259" key="4">
    <source>
        <dbReference type="Pfam" id="PF14905"/>
    </source>
</evidence>
<dbReference type="PANTHER" id="PTHR40980:SF4">
    <property type="entry name" value="TONB-DEPENDENT RECEPTOR-LIKE BETA-BARREL DOMAIN-CONTAINING PROTEIN"/>
    <property type="match status" value="1"/>
</dbReference>
<reference evidence="5 6" key="1">
    <citation type="submission" date="2016-01" db="EMBL/GenBank/DDBJ databases">
        <authorList>
            <person name="McClelland M."/>
            <person name="Jain A."/>
            <person name="Saraogi P."/>
            <person name="Mendelson R."/>
            <person name="Westerman R."/>
            <person name="SanMiguel P."/>
            <person name="Csonka L."/>
        </authorList>
    </citation>
    <scope>NUCLEOTIDE SEQUENCE [LARGE SCALE GENOMIC DNA]</scope>
    <source>
        <strain evidence="5 6">R-53146</strain>
    </source>
</reference>
<evidence type="ECO:0000313" key="6">
    <source>
        <dbReference type="Proteomes" id="UP000182761"/>
    </source>
</evidence>
<accession>A0A0X3ANT2</accession>
<dbReference type="STRING" id="1586267.GCA_001418685_00850"/>
<name>A0A0X3ANT2_9FLAO</name>
<dbReference type="InterPro" id="IPR041700">
    <property type="entry name" value="OMP_b-brl_3"/>
</dbReference>
<dbReference type="SUPFAM" id="SSF56935">
    <property type="entry name" value="Porins"/>
    <property type="match status" value="1"/>
</dbReference>
<keyword evidence="5" id="KW-0675">Receptor</keyword>
<keyword evidence="3" id="KW-0998">Cell outer membrane</keyword>
<dbReference type="PANTHER" id="PTHR40980">
    <property type="entry name" value="PLUG DOMAIN-CONTAINING PROTEIN"/>
    <property type="match status" value="1"/>
</dbReference>
<sequence>MKIKLLSILLFFCLISFSQDLRIQGKVTFEKSNSDKLAEVIVSKQDSLLNSTVLEEDGFFVFSHLSPGNYTIEVKQWGKIIYAKNWDVKEDIDLGEIKVSLEKEIQQITVTGKRKLIERKVDRMVFNVENSIVSSSGTVLNVLKKTPKVKIEDPNIKIIGKSLTKIMIDNRLIELSGESLINYLQSISSDQIKSVEIITNPPSKYDSEGNSGLINILLKKAKKNSWNLSFQSNLTQSHHTFYNQGADFNFNKNKLSLSLNLFNNFMFYDFTNHIHYYYPDGLWKNNYKGTDKSRKPSFRANLDYNLNKQITLGGNYSYSQTNNIGNRMSLAELEGNKAYNTIFTPTFKKDHSQIHTANFHILYKMDSLGRQLTLDMNYLNYNTRPHSRFYSRYSLDNQFVNQTDAIKNNLDQKLKNYSTSLDMEHPFSKIKFNYGGKISFNRVDNQISYYTIDIKNNSVPDSTNSNHFKYQENTESIYMTISKDITNKWKAQLGIRTEFTQVKGNSKTLQQINKNNYGKLFPTAYLSYTNNEESVISLNYGRRIHRPKFTVLNPFKQYLTPYSYITGNPDLKPYYTHNLELNYDYKDLTLSLSYSRTKNEYTDVTLLNNMDKTQVSTQLNAVNSIISSLDISYIFSGIHGWESINEMNIQYSEYKSDNLQIGKIRNIGWLFYFSTDNSFYLDKNKNFIFNINWNYNSKGIDELSRINSYQSLDLSFRMFFVNKKLQITLTGEDIFQTNKPKYTDFTNSIKQTYSWYGDTNHFFQISIVYKLGNSKLNMKKIKSGNEEEKERIH</sequence>
<feature type="domain" description="Outer membrane protein beta-barrel" evidence="4">
    <location>
        <begin position="364"/>
        <end position="769"/>
    </location>
</feature>
<keyword evidence="2" id="KW-0472">Membrane</keyword>
<comment type="subcellular location">
    <subcellularLocation>
        <location evidence="1">Cell outer membrane</location>
    </subcellularLocation>
</comment>
<proteinExistence type="predicted"/>
<evidence type="ECO:0000256" key="3">
    <source>
        <dbReference type="ARBA" id="ARBA00023237"/>
    </source>
</evidence>
<evidence type="ECO:0000313" key="5">
    <source>
        <dbReference type="EMBL" id="CVK16012.1"/>
    </source>
</evidence>
<dbReference type="SUPFAM" id="SSF49478">
    <property type="entry name" value="Cna protein B-type domain"/>
    <property type="match status" value="1"/>
</dbReference>
<gene>
    <name evidence="5" type="ORF">Ga0061079_104131</name>
</gene>
<dbReference type="Proteomes" id="UP000182761">
    <property type="component" value="Unassembled WGS sequence"/>
</dbReference>
<dbReference type="InterPro" id="IPR013783">
    <property type="entry name" value="Ig-like_fold"/>
</dbReference>
<dbReference type="OrthoDB" id="8764943at2"/>
<dbReference type="EMBL" id="FCOR01000004">
    <property type="protein sequence ID" value="CVK16012.1"/>
    <property type="molecule type" value="Genomic_DNA"/>
</dbReference>